<dbReference type="BioCyc" id="MBOU1201294:BN140_RS09125-MONOMER"/>
<name>I7L0A1_METBM</name>
<dbReference type="AlphaFoldDB" id="I7L0A1"/>
<gene>
    <name evidence="2" type="ordered locus">BN140_1827</name>
</gene>
<accession>I7L0A1</accession>
<organism evidence="2 3">
    <name type="scientific">Methanoculleus bourgensis (strain ATCC 43281 / DSM 3045 / OCM 15 / MS2)</name>
    <name type="common">Methanogenium bourgense</name>
    <dbReference type="NCBI Taxonomy" id="1201294"/>
    <lineage>
        <taxon>Archaea</taxon>
        <taxon>Methanobacteriati</taxon>
        <taxon>Methanobacteriota</taxon>
        <taxon>Stenosarchaea group</taxon>
        <taxon>Methanomicrobia</taxon>
        <taxon>Methanomicrobiales</taxon>
        <taxon>Methanomicrobiaceae</taxon>
        <taxon>Methanoculleus</taxon>
    </lineage>
</organism>
<feature type="transmembrane region" description="Helical" evidence="1">
    <location>
        <begin position="40"/>
        <end position="71"/>
    </location>
</feature>
<dbReference type="HOGENOM" id="CLU_1934614_0_0_2"/>
<keyword evidence="1" id="KW-0812">Transmembrane</keyword>
<keyword evidence="1" id="KW-0472">Membrane</keyword>
<sequence length="143" mass="16522">MGSAWCRHQFYGRYQRILFVDANIKRYGLYLIRWQLSTPILAAVLYLLAGLGALTATVIANLIGGLIFFWVDRFIFTSRTLATPARWEVREEVRCADCSAIARGYRLVMTKDYDRTNDPAPEFRCEACSKKKSEELKRRGVHH</sequence>
<dbReference type="PATRIC" id="fig|1201294.9.peg.2007"/>
<dbReference type="KEGG" id="mbg:BN140_1827"/>
<evidence type="ECO:0000313" key="2">
    <source>
        <dbReference type="EMBL" id="CCJ36750.1"/>
    </source>
</evidence>
<keyword evidence="3" id="KW-1185">Reference proteome</keyword>
<reference evidence="3" key="1">
    <citation type="journal article" date="2012" name="J. Bacteriol.">
        <title>Complete genome sequence of the hydrogenotrophic, methanogenic archaeon Methanoculleus bourgensis strain MS2T, isolated from a sewage sludge digester.</title>
        <authorList>
            <person name="Maus I."/>
            <person name="Wibberg D."/>
            <person name="Stantscheff R."/>
            <person name="Eikmeyer F.G."/>
            <person name="Seffner A."/>
            <person name="Boelter J."/>
            <person name="Szczepanowski R."/>
            <person name="Blom J."/>
            <person name="Jaenicke S."/>
            <person name="Konig H."/>
            <person name="Puhler A."/>
            <person name="Schluter A."/>
        </authorList>
    </citation>
    <scope>NUCLEOTIDE SEQUENCE [LARGE SCALE GENOMIC DNA]</scope>
    <source>
        <strain evidence="3">ATCC 43281 / DSM 3045 / OCM 15 / MS2</strain>
    </source>
</reference>
<keyword evidence="1" id="KW-1133">Transmembrane helix</keyword>
<dbReference type="EMBL" id="HE964772">
    <property type="protein sequence ID" value="CCJ36750.1"/>
    <property type="molecule type" value="Genomic_DNA"/>
</dbReference>
<evidence type="ECO:0000256" key="1">
    <source>
        <dbReference type="SAM" id="Phobius"/>
    </source>
</evidence>
<proteinExistence type="predicted"/>
<dbReference type="Proteomes" id="UP000009007">
    <property type="component" value="Chromosome I"/>
</dbReference>
<evidence type="ECO:0000313" key="3">
    <source>
        <dbReference type="Proteomes" id="UP000009007"/>
    </source>
</evidence>
<protein>
    <submittedName>
        <fullName evidence="2">Uncharacterized protein</fullName>
    </submittedName>
</protein>